<dbReference type="PANTHER" id="PTHR11614">
    <property type="entry name" value="PHOSPHOLIPASE-RELATED"/>
    <property type="match status" value="1"/>
</dbReference>
<evidence type="ECO:0000313" key="2">
    <source>
        <dbReference type="EMBL" id="KAJ8301320.1"/>
    </source>
</evidence>
<dbReference type="PRINTS" id="PR00111">
    <property type="entry name" value="ABHYDROLASE"/>
</dbReference>
<dbReference type="InterPro" id="IPR051044">
    <property type="entry name" value="MAG_DAG_Lipase"/>
</dbReference>
<dbReference type="EMBL" id="JARBDR010000918">
    <property type="protein sequence ID" value="KAJ8301320.1"/>
    <property type="molecule type" value="Genomic_DNA"/>
</dbReference>
<dbReference type="Pfam" id="PF12146">
    <property type="entry name" value="Hydrolase_4"/>
    <property type="match status" value="1"/>
</dbReference>
<comment type="caution">
    <text evidence="2">The sequence shown here is derived from an EMBL/GenBank/DDBJ whole genome shotgun (WGS) entry which is preliminary data.</text>
</comment>
<dbReference type="InterPro" id="IPR029058">
    <property type="entry name" value="AB_hydrolase_fold"/>
</dbReference>
<keyword evidence="3" id="KW-1185">Reference proteome</keyword>
<organism evidence="2 3">
    <name type="scientific">Tegillarca granosa</name>
    <name type="common">Malaysian cockle</name>
    <name type="synonym">Anadara granosa</name>
    <dbReference type="NCBI Taxonomy" id="220873"/>
    <lineage>
        <taxon>Eukaryota</taxon>
        <taxon>Metazoa</taxon>
        <taxon>Spiralia</taxon>
        <taxon>Lophotrochozoa</taxon>
        <taxon>Mollusca</taxon>
        <taxon>Bivalvia</taxon>
        <taxon>Autobranchia</taxon>
        <taxon>Pteriomorphia</taxon>
        <taxon>Arcoida</taxon>
        <taxon>Arcoidea</taxon>
        <taxon>Arcidae</taxon>
        <taxon>Tegillarca</taxon>
    </lineage>
</organism>
<dbReference type="SUPFAM" id="SSF53474">
    <property type="entry name" value="alpha/beta-Hydrolases"/>
    <property type="match status" value="1"/>
</dbReference>
<protein>
    <recommendedName>
        <fullName evidence="1">Serine aminopeptidase S33 domain-containing protein</fullName>
    </recommendedName>
</protein>
<reference evidence="2 3" key="1">
    <citation type="submission" date="2022-12" db="EMBL/GenBank/DDBJ databases">
        <title>Chromosome-level genome of Tegillarca granosa.</title>
        <authorList>
            <person name="Kim J."/>
        </authorList>
    </citation>
    <scope>NUCLEOTIDE SEQUENCE [LARGE SCALE GENOMIC DNA]</scope>
    <source>
        <strain evidence="2">Teg-2019</strain>
        <tissue evidence="2">Adductor muscle</tissue>
    </source>
</reference>
<dbReference type="InterPro" id="IPR000073">
    <property type="entry name" value="AB_hydrolase_1"/>
</dbReference>
<evidence type="ECO:0000259" key="1">
    <source>
        <dbReference type="Pfam" id="PF12146"/>
    </source>
</evidence>
<dbReference type="Gene3D" id="3.40.50.1820">
    <property type="entry name" value="alpha/beta hydrolase"/>
    <property type="match status" value="1"/>
</dbReference>
<feature type="domain" description="Serine aminopeptidase S33" evidence="1">
    <location>
        <begin position="22"/>
        <end position="255"/>
    </location>
</feature>
<gene>
    <name evidence="2" type="ORF">KUTeg_020307</name>
</gene>
<name>A0ABQ9ECY7_TEGGR</name>
<proteinExistence type="predicted"/>
<sequence>MSAMCFHIKLIFEGGITWYVIKGLVFICHGAAEHCLCYNELAENIKQKGYYVFAHDHVGHGQSQGDRVHIEDFSQYTRDVFHHIEMVKKRFSDKLPVFIIGHSMGGAISIVAAMEKPKYFTSVILIGPAIVGSPEAASPMKIFLGKIIAKIFPQMPVLKLDTKAISRDPEVVKKYEDDPLAYHGGLKASLSILMFKIDGRWGVALLKAMEQMEKGMESIEWSFFVLHGDQDRMCDVRGSKMLYEKAASKDKKLKSVFIDDFQEFLFYIKMYAFNFYVYKNEEKNYGTNLMFSEEKECYNAQFSVLPVDADLIFIFNI</sequence>
<dbReference type="Proteomes" id="UP001217089">
    <property type="component" value="Unassembled WGS sequence"/>
</dbReference>
<evidence type="ECO:0000313" key="3">
    <source>
        <dbReference type="Proteomes" id="UP001217089"/>
    </source>
</evidence>
<accession>A0ABQ9ECY7</accession>
<dbReference type="InterPro" id="IPR022742">
    <property type="entry name" value="Hydrolase_4"/>
</dbReference>